<name>A0A409YAL2_9AGAR</name>
<reference evidence="4 5" key="1">
    <citation type="journal article" date="2018" name="Evol. Lett.">
        <title>Horizontal gene cluster transfer increased hallucinogenic mushroom diversity.</title>
        <authorList>
            <person name="Reynolds H.T."/>
            <person name="Vijayakumar V."/>
            <person name="Gluck-Thaler E."/>
            <person name="Korotkin H.B."/>
            <person name="Matheny P.B."/>
            <person name="Slot J.C."/>
        </authorList>
    </citation>
    <scope>NUCLEOTIDE SEQUENCE [LARGE SCALE GENOMIC DNA]</scope>
    <source>
        <strain evidence="4 5">2629</strain>
    </source>
</reference>
<dbReference type="EMBL" id="NHTK01001337">
    <property type="protein sequence ID" value="PPR00048.1"/>
    <property type="molecule type" value="Genomic_DNA"/>
</dbReference>
<dbReference type="Proteomes" id="UP000284842">
    <property type="component" value="Unassembled WGS sequence"/>
</dbReference>
<evidence type="ECO:0000256" key="1">
    <source>
        <dbReference type="SAM" id="MobiDB-lite"/>
    </source>
</evidence>
<dbReference type="SUPFAM" id="SSF82171">
    <property type="entry name" value="DPP6 N-terminal domain-like"/>
    <property type="match status" value="1"/>
</dbReference>
<dbReference type="STRING" id="181874.A0A409YAL2"/>
<organism evidence="4 5">
    <name type="scientific">Panaeolus cyanescens</name>
    <dbReference type="NCBI Taxonomy" id="181874"/>
    <lineage>
        <taxon>Eukaryota</taxon>
        <taxon>Fungi</taxon>
        <taxon>Dikarya</taxon>
        <taxon>Basidiomycota</taxon>
        <taxon>Agaricomycotina</taxon>
        <taxon>Agaricomycetes</taxon>
        <taxon>Agaricomycetidae</taxon>
        <taxon>Agaricales</taxon>
        <taxon>Agaricineae</taxon>
        <taxon>Galeropsidaceae</taxon>
        <taxon>Panaeolus</taxon>
    </lineage>
</organism>
<feature type="region of interest" description="Disordered" evidence="1">
    <location>
        <begin position="1"/>
        <end position="23"/>
    </location>
</feature>
<dbReference type="Gene3D" id="2.120.10.30">
    <property type="entry name" value="TolB, C-terminal domain"/>
    <property type="match status" value="2"/>
</dbReference>
<dbReference type="InterPro" id="IPR006680">
    <property type="entry name" value="Amidohydro-rel"/>
</dbReference>
<dbReference type="GO" id="GO:0016810">
    <property type="term" value="F:hydrolase activity, acting on carbon-nitrogen (but not peptide) bonds"/>
    <property type="evidence" value="ECO:0007669"/>
    <property type="project" value="InterPro"/>
</dbReference>
<gene>
    <name evidence="4" type="ORF">CVT24_009004</name>
</gene>
<keyword evidence="2" id="KW-0812">Transmembrane</keyword>
<dbReference type="Gene3D" id="2.30.40.10">
    <property type="entry name" value="Urease, subunit C, domain 1"/>
    <property type="match status" value="2"/>
</dbReference>
<evidence type="ECO:0000313" key="4">
    <source>
        <dbReference type="EMBL" id="PPR00048.1"/>
    </source>
</evidence>
<evidence type="ECO:0000313" key="5">
    <source>
        <dbReference type="Proteomes" id="UP000284842"/>
    </source>
</evidence>
<dbReference type="InterPro" id="IPR011059">
    <property type="entry name" value="Metal-dep_hydrolase_composite"/>
</dbReference>
<dbReference type="PANTHER" id="PTHR43135:SF3">
    <property type="entry name" value="ALPHA-D-RIBOSE 1-METHYLPHOSPHONATE 5-TRIPHOSPHATE DIPHOSPHATASE"/>
    <property type="match status" value="1"/>
</dbReference>
<keyword evidence="5" id="KW-1185">Reference proteome</keyword>
<sequence>MSFKSDGWSKGPSPLQPPNNIGSAFVAKPRRKIHLRKTFAYLVAFSLAATLSILLPTPWSFLDIQHQTDTVKLSADPASQWQDNVWPIHQQTPWDISTDYPYTRNISFEVQEGTWLRLDVHPTSGDILFDMVGDLYCIPGHYASEGFHKHGGPIPAHPVTRGIPHDSDPHFSPQGDRIVFRSDAGLGVENIWVMEWTSCEEQSLSPLTPNSALLEAFKNKEDDDRMLAKGIKETEARRHNRLLREGRLNAQRVTNETYRWVSDARFHPSGTKVIATKWYTSERSLGAGEGWEYPVPSVHQLQTQHHQTISAGSGQRLNGRSLPRGWTSEEYGDQQIGPEQHIWYGHDAIIFSKNVRDATRFEYSKDVHSGIYAIFQKNLTTGVTKQLVEASPGGASRPELSRDGRTLAFVRRVRDKEALVLKDLETGSIHNVWHGLTYDLTGISAPMGTYPSFAFTPNDDAVIVWAAGKIWSVPLAVNERNERVASSHPPYQVKFTAQIEKRLAETRKGGADVLKLETAETQPIQAFKHLRVDEGGSRVVFEGAGKTYWHDVGKGGDGNDVPVISKGSPYYSPSFVPGANHLIIHARWSDSVYTAFELADLNTGKAYEIQGIPMGRYFSPVLCSCTGSTRTLAFLKSGGTYLSGDILATGGEGLYLATIELPGLDNDSSNITASNLHFIPSEIEVSYDRVNMRFIEENRKLLVQQSQRAFIIDLDGPTDPTGKPPHTTLEEGAMSSEVVVATKWTHGHKGHKHRKGVIEAENVAFVDFFHVYFAPGRSLRKKQEYEFPWVHHKKRSVPKPVWSRPGNATEGLVRLSLDGGHDITWSPNGKRLFWFLGPYLHSLEISKLHSCSSAIKHDHRTFGIDCVKTLLDVQKIRLEHETDIARLKREAKLVSVSEGDRTPLHHDLVVIANATIVTMEHGRLEDDIVENGIIVVRGGVIEGVYQSDTFTVPDGATVLQAGGAFVIPGFIDVHAHWNGFSDRYPSVSWELQTFLAYGVTTLHKYDNIPSADTVTAFIERSRVERGQMPGPRIFSVGDIIYGAGAPGIHQDIVDMKEAKSALLRIKVEGGGGAISYKNYNLPSRQVPHYMASRQRLLLVAQNMSMLCVPEGGMNLDWDLTYIVDGMTTVEHNLPVPTLYDDVLRLFALSGTGSTPTHIVNYGGPHGEQLVWATEDIPNDPKLRRFSRHDILENVSESTFRPMNSYALFNTSESVAKMVHMGLLANIGAHGEPPLGVNYHAEMAFAGVGGLTNYEVLRAATSHGAQTLGIFNSLGSLSSGKLADFLIYRPGVDLLDGPISQNSRELDMVVRGGRIYDAESLVEIWPMKGRKYEVPVINAE</sequence>
<dbReference type="Pfam" id="PF01979">
    <property type="entry name" value="Amidohydro_1"/>
    <property type="match status" value="1"/>
</dbReference>
<dbReference type="InParanoid" id="A0A409YAL2"/>
<dbReference type="InterPro" id="IPR051781">
    <property type="entry name" value="Metallo-dep_Hydrolase"/>
</dbReference>
<dbReference type="SUPFAM" id="SSF51338">
    <property type="entry name" value="Composite domain of metallo-dependent hydrolases"/>
    <property type="match status" value="1"/>
</dbReference>
<proteinExistence type="predicted"/>
<evidence type="ECO:0000259" key="3">
    <source>
        <dbReference type="Pfam" id="PF01979"/>
    </source>
</evidence>
<comment type="caution">
    <text evidence="4">The sequence shown here is derived from an EMBL/GenBank/DDBJ whole genome shotgun (WGS) entry which is preliminary data.</text>
</comment>
<keyword evidence="2" id="KW-0472">Membrane</keyword>
<dbReference type="OrthoDB" id="194468at2759"/>
<evidence type="ECO:0000256" key="2">
    <source>
        <dbReference type="SAM" id="Phobius"/>
    </source>
</evidence>
<dbReference type="InterPro" id="IPR011042">
    <property type="entry name" value="6-blade_b-propeller_TolB-like"/>
</dbReference>
<dbReference type="PANTHER" id="PTHR43135">
    <property type="entry name" value="ALPHA-D-RIBOSE 1-METHYLPHOSPHONATE 5-TRIPHOSPHATE DIPHOSPHATASE"/>
    <property type="match status" value="1"/>
</dbReference>
<feature type="transmembrane region" description="Helical" evidence="2">
    <location>
        <begin position="38"/>
        <end position="59"/>
    </location>
</feature>
<protein>
    <recommendedName>
        <fullName evidence="3">Amidohydrolase-related domain-containing protein</fullName>
    </recommendedName>
</protein>
<keyword evidence="2" id="KW-1133">Transmembrane helix</keyword>
<dbReference type="Gene3D" id="3.20.20.140">
    <property type="entry name" value="Metal-dependent hydrolases"/>
    <property type="match status" value="1"/>
</dbReference>
<accession>A0A409YAL2</accession>
<dbReference type="InterPro" id="IPR032466">
    <property type="entry name" value="Metal_Hydrolase"/>
</dbReference>
<dbReference type="SUPFAM" id="SSF51556">
    <property type="entry name" value="Metallo-dependent hydrolases"/>
    <property type="match status" value="1"/>
</dbReference>
<feature type="domain" description="Amidohydrolase-related" evidence="3">
    <location>
        <begin position="1241"/>
        <end position="1314"/>
    </location>
</feature>